<dbReference type="EMBL" id="CAXIXY010000006">
    <property type="protein sequence ID" value="CAL2091137.1"/>
    <property type="molecule type" value="Genomic_DNA"/>
</dbReference>
<reference evidence="1 2" key="1">
    <citation type="submission" date="2024-05" db="EMBL/GenBank/DDBJ databases">
        <authorList>
            <person name="Duchaud E."/>
        </authorList>
    </citation>
    <scope>NUCLEOTIDE SEQUENCE [LARGE SCALE GENOMIC DNA]</scope>
    <source>
        <strain evidence="1">Ena-SAMPLE-TAB-13-05-2024-13:56:06:370-140302</strain>
    </source>
</reference>
<proteinExistence type="predicted"/>
<evidence type="ECO:0000313" key="2">
    <source>
        <dbReference type="Proteomes" id="UP001497416"/>
    </source>
</evidence>
<keyword evidence="2" id="KW-1185">Reference proteome</keyword>
<accession>A0ABP1ESW6</accession>
<evidence type="ECO:0000313" key="1">
    <source>
        <dbReference type="EMBL" id="CAL2091137.1"/>
    </source>
</evidence>
<dbReference type="Proteomes" id="UP001497416">
    <property type="component" value="Unassembled WGS sequence"/>
</dbReference>
<sequence length="39" mass="4497">MRLSFAIIIEISEIRLSTIRSSKEAITLSLRFIEFPSEV</sequence>
<name>A0ABP1ESW6_9FLAO</name>
<comment type="caution">
    <text evidence="1">The sequence shown here is derived from an EMBL/GenBank/DDBJ whole genome shotgun (WGS) entry which is preliminary data.</text>
</comment>
<protein>
    <submittedName>
        <fullName evidence="1">Uncharacterized protein</fullName>
    </submittedName>
</protein>
<gene>
    <name evidence="1" type="ORF">T190607A01A_40152</name>
</gene>
<organism evidence="1 2">
    <name type="scientific">Tenacibaculum platacis</name>
    <dbReference type="NCBI Taxonomy" id="3137852"/>
    <lineage>
        <taxon>Bacteria</taxon>
        <taxon>Pseudomonadati</taxon>
        <taxon>Bacteroidota</taxon>
        <taxon>Flavobacteriia</taxon>
        <taxon>Flavobacteriales</taxon>
        <taxon>Flavobacteriaceae</taxon>
        <taxon>Tenacibaculum</taxon>
    </lineage>
</organism>